<dbReference type="AlphaFoldDB" id="A0A318S004"/>
<protein>
    <submittedName>
        <fullName evidence="1">Uncharacterized protein</fullName>
    </submittedName>
</protein>
<comment type="caution">
    <text evidence="1">The sequence shown here is derived from an EMBL/GenBank/DDBJ whole genome shotgun (WGS) entry which is preliminary data.</text>
</comment>
<name>A0A318S004_9DEIO</name>
<evidence type="ECO:0000313" key="1">
    <source>
        <dbReference type="EMBL" id="PYE49984.1"/>
    </source>
</evidence>
<organism evidence="1 2">
    <name type="scientific">Deinococcus yavapaiensis KR-236</name>
    <dbReference type="NCBI Taxonomy" id="694435"/>
    <lineage>
        <taxon>Bacteria</taxon>
        <taxon>Thermotogati</taxon>
        <taxon>Deinococcota</taxon>
        <taxon>Deinococci</taxon>
        <taxon>Deinococcales</taxon>
        <taxon>Deinococcaceae</taxon>
        <taxon>Deinococcus</taxon>
    </lineage>
</organism>
<proteinExistence type="predicted"/>
<keyword evidence="2" id="KW-1185">Reference proteome</keyword>
<gene>
    <name evidence="1" type="ORF">DES52_1194</name>
</gene>
<reference evidence="1 2" key="1">
    <citation type="submission" date="2018-06" db="EMBL/GenBank/DDBJ databases">
        <title>Genomic Encyclopedia of Type Strains, Phase IV (KMG-IV): sequencing the most valuable type-strain genomes for metagenomic binning, comparative biology and taxonomic classification.</title>
        <authorList>
            <person name="Goeker M."/>
        </authorList>
    </citation>
    <scope>NUCLEOTIDE SEQUENCE [LARGE SCALE GENOMIC DNA]</scope>
    <source>
        <strain evidence="1 2">DSM 18048</strain>
    </source>
</reference>
<dbReference type="RefSeq" id="WP_110888443.1">
    <property type="nucleotide sequence ID" value="NZ_QJSX01000019.1"/>
</dbReference>
<dbReference type="EMBL" id="QJSX01000019">
    <property type="protein sequence ID" value="PYE49984.1"/>
    <property type="molecule type" value="Genomic_DNA"/>
</dbReference>
<accession>A0A318S004</accession>
<evidence type="ECO:0000313" key="2">
    <source>
        <dbReference type="Proteomes" id="UP000248326"/>
    </source>
</evidence>
<dbReference type="Proteomes" id="UP000248326">
    <property type="component" value="Unassembled WGS sequence"/>
</dbReference>
<sequence>MRYTVTFHLVNGDTISSIAFDATDLFEIRQRIEQRDKLIAFTVSAGVERVIAPWHVVSYDIHEQLEPPRPEGV</sequence>